<evidence type="ECO:0008006" key="3">
    <source>
        <dbReference type="Google" id="ProtNLM"/>
    </source>
</evidence>
<accession>A0A426Z5E9</accession>
<gene>
    <name evidence="1" type="ORF">B296_00010064</name>
</gene>
<organism evidence="1 2">
    <name type="scientific">Ensete ventricosum</name>
    <name type="common">Abyssinian banana</name>
    <name type="synonym">Musa ensete</name>
    <dbReference type="NCBI Taxonomy" id="4639"/>
    <lineage>
        <taxon>Eukaryota</taxon>
        <taxon>Viridiplantae</taxon>
        <taxon>Streptophyta</taxon>
        <taxon>Embryophyta</taxon>
        <taxon>Tracheophyta</taxon>
        <taxon>Spermatophyta</taxon>
        <taxon>Magnoliopsida</taxon>
        <taxon>Liliopsida</taxon>
        <taxon>Zingiberales</taxon>
        <taxon>Musaceae</taxon>
        <taxon>Ensete</taxon>
    </lineage>
</organism>
<dbReference type="Proteomes" id="UP000287651">
    <property type="component" value="Unassembled WGS sequence"/>
</dbReference>
<dbReference type="EMBL" id="AMZH03008317">
    <property type="protein sequence ID" value="RRT59215.1"/>
    <property type="molecule type" value="Genomic_DNA"/>
</dbReference>
<dbReference type="AlphaFoldDB" id="A0A426Z5E9"/>
<evidence type="ECO:0000313" key="1">
    <source>
        <dbReference type="EMBL" id="RRT59215.1"/>
    </source>
</evidence>
<protein>
    <recommendedName>
        <fullName evidence="3">DUF676 domain-containing protein</fullName>
    </recommendedName>
</protein>
<name>A0A426Z5E9_ENSVE</name>
<evidence type="ECO:0000313" key="2">
    <source>
        <dbReference type="Proteomes" id="UP000287651"/>
    </source>
</evidence>
<comment type="caution">
    <text evidence="1">The sequence shown here is derived from an EMBL/GenBank/DDBJ whole genome shotgun (WGS) entry which is preliminary data.</text>
</comment>
<reference evidence="1 2" key="1">
    <citation type="journal article" date="2014" name="Agronomy (Basel)">
        <title>A Draft Genome Sequence for Ensete ventricosum, the Drought-Tolerant Tree Against Hunger.</title>
        <authorList>
            <person name="Harrison J."/>
            <person name="Moore K.A."/>
            <person name="Paszkiewicz K."/>
            <person name="Jones T."/>
            <person name="Grant M."/>
            <person name="Ambacheew D."/>
            <person name="Muzemil S."/>
            <person name="Studholme D.J."/>
        </authorList>
    </citation>
    <scope>NUCLEOTIDE SEQUENCE [LARGE SCALE GENOMIC DNA]</scope>
</reference>
<sequence>MNVCVVKFYTVVDKLARLGSAHVRKIVHISREERECLVDSSEDHIVVSVTGCVAIRSSNACFRNWPFVSGSLTDPALGAFHEETKDLVPSGFSVARKDLPLPPSPPDSFPPLTADEAMAPAVMSRHPIRTRREAPSRSIHRDDHPRYKFHCGRSMTRGVAPSAFRFPWDSLLLPYFLRSQDATCFVFAGLTTVRGDLNFGSHKMSSSAVGSITPEDVHKFTQGPDHLLVLVHGIGASNSFLELHPDLVGWRTSSIRREDELAKFLVAQVKRAWLNGAGAGVIAHVADSLKQQEVSRTLIAANL</sequence>
<proteinExistence type="predicted"/>